<evidence type="ECO:0000313" key="3">
    <source>
        <dbReference type="EMBL" id="KAK0470396.1"/>
    </source>
</evidence>
<proteinExistence type="predicted"/>
<dbReference type="InterPro" id="IPR011545">
    <property type="entry name" value="DEAD/DEAH_box_helicase_dom"/>
</dbReference>
<organism evidence="3 4">
    <name type="scientific">Armillaria tabescens</name>
    <name type="common">Ringless honey mushroom</name>
    <name type="synonym">Agaricus tabescens</name>
    <dbReference type="NCBI Taxonomy" id="1929756"/>
    <lineage>
        <taxon>Eukaryota</taxon>
        <taxon>Fungi</taxon>
        <taxon>Dikarya</taxon>
        <taxon>Basidiomycota</taxon>
        <taxon>Agaricomycotina</taxon>
        <taxon>Agaricomycetes</taxon>
        <taxon>Agaricomycetidae</taxon>
        <taxon>Agaricales</taxon>
        <taxon>Marasmiineae</taxon>
        <taxon>Physalacriaceae</taxon>
        <taxon>Desarmillaria</taxon>
    </lineage>
</organism>
<evidence type="ECO:0000256" key="1">
    <source>
        <dbReference type="SAM" id="MobiDB-lite"/>
    </source>
</evidence>
<dbReference type="AlphaFoldDB" id="A0AA39T7T4"/>
<dbReference type="SUPFAM" id="SSF52540">
    <property type="entry name" value="P-loop containing nucleoside triphosphate hydrolases"/>
    <property type="match status" value="1"/>
</dbReference>
<comment type="caution">
    <text evidence="3">The sequence shown here is derived from an EMBL/GenBank/DDBJ whole genome shotgun (WGS) entry which is preliminary data.</text>
</comment>
<evidence type="ECO:0000313" key="4">
    <source>
        <dbReference type="Proteomes" id="UP001175211"/>
    </source>
</evidence>
<accession>A0AA39T7T4</accession>
<dbReference type="EMBL" id="JAUEPS010000001">
    <property type="protein sequence ID" value="KAK0470396.1"/>
    <property type="molecule type" value="Genomic_DNA"/>
</dbReference>
<evidence type="ECO:0000259" key="2">
    <source>
        <dbReference type="Pfam" id="PF00270"/>
    </source>
</evidence>
<reference evidence="3" key="1">
    <citation type="submission" date="2023-06" db="EMBL/GenBank/DDBJ databases">
        <authorList>
            <consortium name="Lawrence Berkeley National Laboratory"/>
            <person name="Ahrendt S."/>
            <person name="Sahu N."/>
            <person name="Indic B."/>
            <person name="Wong-Bajracharya J."/>
            <person name="Merenyi Z."/>
            <person name="Ke H.-M."/>
            <person name="Monk M."/>
            <person name="Kocsube S."/>
            <person name="Drula E."/>
            <person name="Lipzen A."/>
            <person name="Balint B."/>
            <person name="Henrissat B."/>
            <person name="Andreopoulos B."/>
            <person name="Martin F.M."/>
            <person name="Harder C.B."/>
            <person name="Rigling D."/>
            <person name="Ford K.L."/>
            <person name="Foster G.D."/>
            <person name="Pangilinan J."/>
            <person name="Papanicolaou A."/>
            <person name="Barry K."/>
            <person name="LaButti K."/>
            <person name="Viragh M."/>
            <person name="Koriabine M."/>
            <person name="Yan M."/>
            <person name="Riley R."/>
            <person name="Champramary S."/>
            <person name="Plett K.L."/>
            <person name="Tsai I.J."/>
            <person name="Slot J."/>
            <person name="Sipos G."/>
            <person name="Plett J."/>
            <person name="Nagy L.G."/>
            <person name="Grigoriev I.V."/>
        </authorList>
    </citation>
    <scope>NUCLEOTIDE SEQUENCE</scope>
    <source>
        <strain evidence="3">CCBAS 213</strain>
    </source>
</reference>
<gene>
    <name evidence="3" type="ORF">EV420DRAFT_1473449</name>
</gene>
<sequence length="130" mass="14476">MTSLASGSSYPSGTSLARGITSLTPPQQAELAKFNGQGCDIVIATPGRPADHLENHGFNQHLSLKDYIMGKSQLDQIQKYLPKAPRQTLHFSATISRDVQQISKKQLREGFQYVNTIHEDKRPSHEHCTF</sequence>
<feature type="region of interest" description="Disordered" evidence="1">
    <location>
        <begin position="1"/>
        <end position="20"/>
    </location>
</feature>
<keyword evidence="4" id="KW-1185">Reference proteome</keyword>
<name>A0AA39T7T4_ARMTA</name>
<dbReference type="GO" id="GO:0005524">
    <property type="term" value="F:ATP binding"/>
    <property type="evidence" value="ECO:0007669"/>
    <property type="project" value="InterPro"/>
</dbReference>
<feature type="domain" description="DEAD/DEAH-box helicase" evidence="2">
    <location>
        <begin position="25"/>
        <end position="102"/>
    </location>
</feature>
<dbReference type="GO" id="GO:0003676">
    <property type="term" value="F:nucleic acid binding"/>
    <property type="evidence" value="ECO:0007669"/>
    <property type="project" value="InterPro"/>
</dbReference>
<dbReference type="Proteomes" id="UP001175211">
    <property type="component" value="Unassembled WGS sequence"/>
</dbReference>
<dbReference type="RefSeq" id="XP_060340189.1">
    <property type="nucleotide sequence ID" value="XM_060469137.1"/>
</dbReference>
<dbReference type="InterPro" id="IPR027417">
    <property type="entry name" value="P-loop_NTPase"/>
</dbReference>
<protein>
    <recommendedName>
        <fullName evidence="2">DEAD/DEAH-box helicase domain-containing protein</fullName>
    </recommendedName>
</protein>
<dbReference type="Gene3D" id="3.40.50.300">
    <property type="entry name" value="P-loop containing nucleotide triphosphate hydrolases"/>
    <property type="match status" value="1"/>
</dbReference>
<dbReference type="Pfam" id="PF00270">
    <property type="entry name" value="DEAD"/>
    <property type="match status" value="1"/>
</dbReference>
<dbReference type="GeneID" id="85352685"/>